<dbReference type="PANTHER" id="PTHR21225">
    <property type="entry name" value="PHOSPHO-2-DEHYDRO-3-DEOXYHEPTONATE ALDOLASE DAHP SYNTHETASE"/>
    <property type="match status" value="1"/>
</dbReference>
<dbReference type="InterPro" id="IPR013785">
    <property type="entry name" value="Aldolase_TIM"/>
</dbReference>
<dbReference type="NCBIfam" id="NF009395">
    <property type="entry name" value="PRK12755.1"/>
    <property type="match status" value="1"/>
</dbReference>
<keyword evidence="11" id="KW-1185">Reference proteome</keyword>
<dbReference type="GO" id="GO:0005737">
    <property type="term" value="C:cytoplasm"/>
    <property type="evidence" value="ECO:0007669"/>
    <property type="project" value="TreeGrafter"/>
</dbReference>
<dbReference type="InterPro" id="IPR006218">
    <property type="entry name" value="DAHP1/KDSA"/>
</dbReference>
<dbReference type="SUPFAM" id="SSF51569">
    <property type="entry name" value="Aldolase"/>
    <property type="match status" value="1"/>
</dbReference>
<keyword evidence="4 8" id="KW-0028">Amino-acid biosynthesis</keyword>
<evidence type="ECO:0000256" key="5">
    <source>
        <dbReference type="ARBA" id="ARBA00022679"/>
    </source>
</evidence>
<protein>
    <recommendedName>
        <fullName evidence="8">Phospho-2-dehydro-3-deoxyheptonate aldolase</fullName>
        <ecNumber evidence="8">2.5.1.54</ecNumber>
    </recommendedName>
</protein>
<evidence type="ECO:0000256" key="8">
    <source>
        <dbReference type="PIRNR" id="PIRNR001361"/>
    </source>
</evidence>
<organism evidence="10 11">
    <name type="scientific">Physocladia obscura</name>
    <dbReference type="NCBI Taxonomy" id="109957"/>
    <lineage>
        <taxon>Eukaryota</taxon>
        <taxon>Fungi</taxon>
        <taxon>Fungi incertae sedis</taxon>
        <taxon>Chytridiomycota</taxon>
        <taxon>Chytridiomycota incertae sedis</taxon>
        <taxon>Chytridiomycetes</taxon>
        <taxon>Chytridiales</taxon>
        <taxon>Chytriomycetaceae</taxon>
        <taxon>Physocladia</taxon>
    </lineage>
</organism>
<evidence type="ECO:0000256" key="4">
    <source>
        <dbReference type="ARBA" id="ARBA00022605"/>
    </source>
</evidence>
<reference evidence="10" key="1">
    <citation type="submission" date="2020-05" db="EMBL/GenBank/DDBJ databases">
        <title>Phylogenomic resolution of chytrid fungi.</title>
        <authorList>
            <person name="Stajich J.E."/>
            <person name="Amses K."/>
            <person name="Simmons R."/>
            <person name="Seto K."/>
            <person name="Myers J."/>
            <person name="Bonds A."/>
            <person name="Quandt C.A."/>
            <person name="Barry K."/>
            <person name="Liu P."/>
            <person name="Grigoriev I."/>
            <person name="Longcore J.E."/>
            <person name="James T.Y."/>
        </authorList>
    </citation>
    <scope>NUCLEOTIDE SEQUENCE</scope>
    <source>
        <strain evidence="10">JEL0513</strain>
    </source>
</reference>
<evidence type="ECO:0000256" key="7">
    <source>
        <dbReference type="ARBA" id="ARBA00047508"/>
    </source>
</evidence>
<accession>A0AAD5T993</accession>
<comment type="pathway">
    <text evidence="2">Metabolic intermediate biosynthesis; chorismate biosynthesis; chorismate from D-erythrose 4-phosphate and phosphoenolpyruvate: step 1/7.</text>
</comment>
<evidence type="ECO:0000259" key="9">
    <source>
        <dbReference type="Pfam" id="PF00793"/>
    </source>
</evidence>
<keyword evidence="5 8" id="KW-0808">Transferase</keyword>
<dbReference type="GO" id="GO:0009073">
    <property type="term" value="P:aromatic amino acid family biosynthetic process"/>
    <property type="evidence" value="ECO:0007669"/>
    <property type="project" value="UniProtKB-KW"/>
</dbReference>
<name>A0AAD5T993_9FUNG</name>
<evidence type="ECO:0000256" key="2">
    <source>
        <dbReference type="ARBA" id="ARBA00004688"/>
    </source>
</evidence>
<dbReference type="Gene3D" id="3.20.20.70">
    <property type="entry name" value="Aldolase class I"/>
    <property type="match status" value="1"/>
</dbReference>
<comment type="caution">
    <text evidence="10">The sequence shown here is derived from an EMBL/GenBank/DDBJ whole genome shotgun (WGS) entry which is preliminary data.</text>
</comment>
<dbReference type="EMBL" id="JADGJH010000129">
    <property type="protein sequence ID" value="KAJ3136764.1"/>
    <property type="molecule type" value="Genomic_DNA"/>
</dbReference>
<comment type="catalytic activity">
    <reaction evidence="7 8">
        <text>D-erythrose 4-phosphate + phosphoenolpyruvate + H2O = 7-phospho-2-dehydro-3-deoxy-D-arabino-heptonate + phosphate</text>
        <dbReference type="Rhea" id="RHEA:14717"/>
        <dbReference type="ChEBI" id="CHEBI:15377"/>
        <dbReference type="ChEBI" id="CHEBI:16897"/>
        <dbReference type="ChEBI" id="CHEBI:43474"/>
        <dbReference type="ChEBI" id="CHEBI:58394"/>
        <dbReference type="ChEBI" id="CHEBI:58702"/>
        <dbReference type="EC" id="2.5.1.54"/>
    </reaction>
</comment>
<proteinExistence type="inferred from homology"/>
<dbReference type="Proteomes" id="UP001211907">
    <property type="component" value="Unassembled WGS sequence"/>
</dbReference>
<keyword evidence="6 8" id="KW-0057">Aromatic amino acid biosynthesis</keyword>
<dbReference type="FunFam" id="3.20.20.70:FF:000005">
    <property type="entry name" value="Phospho-2-dehydro-3-deoxyheptonate aldolase"/>
    <property type="match status" value="1"/>
</dbReference>
<dbReference type="GO" id="GO:0003849">
    <property type="term" value="F:3-deoxy-7-phosphoheptulonate synthase activity"/>
    <property type="evidence" value="ECO:0007669"/>
    <property type="project" value="UniProtKB-EC"/>
</dbReference>
<dbReference type="NCBIfam" id="TIGR00034">
    <property type="entry name" value="aroFGH"/>
    <property type="match status" value="1"/>
</dbReference>
<evidence type="ECO:0000256" key="3">
    <source>
        <dbReference type="ARBA" id="ARBA00007985"/>
    </source>
</evidence>
<evidence type="ECO:0000313" key="10">
    <source>
        <dbReference type="EMBL" id="KAJ3136764.1"/>
    </source>
</evidence>
<evidence type="ECO:0000256" key="1">
    <source>
        <dbReference type="ARBA" id="ARBA00003726"/>
    </source>
</evidence>
<evidence type="ECO:0000313" key="11">
    <source>
        <dbReference type="Proteomes" id="UP001211907"/>
    </source>
</evidence>
<sequence length="335" mass="36749">MMLQYETPLSEASKETVVRGRRQARRILYGEDDRLLVVVGPCSIHDVPAALEYAARLRAIADIHRDTLCIIMRTYFEKPRTTVGWKGLINDPFIDSSFKINQGLRIARQLLADITKIGLPVGFELLDTISPQYFNDAVSWGAIGARTTECQLHRELASGVSFPVGFKNGTDGNVNIALDAIQASSHGHHFLSVTKQGLTSIVHTAGNDTCHIILRGSNKGPNYEKPFVDEVVAQLAARNERPSVMVDASHGNSNKNHKNQMLVVKEIARQVNSGSKDVFGVMIESNINEGNQKVPATGAKDLKYGVSITDACVNWETTVEMLDILSKAVAARRAL</sequence>
<dbReference type="EC" id="2.5.1.54" evidence="8"/>
<dbReference type="GO" id="GO:0008652">
    <property type="term" value="P:amino acid biosynthetic process"/>
    <property type="evidence" value="ECO:0007669"/>
    <property type="project" value="UniProtKB-KW"/>
</dbReference>
<dbReference type="AlphaFoldDB" id="A0AAD5T993"/>
<evidence type="ECO:0000256" key="6">
    <source>
        <dbReference type="ARBA" id="ARBA00023141"/>
    </source>
</evidence>
<comment type="similarity">
    <text evidence="3 8">Belongs to the class-I DAHP synthase family.</text>
</comment>
<feature type="domain" description="DAHP synthetase I/KDSA" evidence="9">
    <location>
        <begin position="26"/>
        <end position="321"/>
    </location>
</feature>
<dbReference type="PANTHER" id="PTHR21225:SF12">
    <property type="entry name" value="PHOSPHO-2-DEHYDRO-3-DEOXYHEPTONATE ALDOLASE, TYROSINE-INHIBITED"/>
    <property type="match status" value="1"/>
</dbReference>
<dbReference type="Pfam" id="PF00793">
    <property type="entry name" value="DAHP_synth_1"/>
    <property type="match status" value="1"/>
</dbReference>
<dbReference type="InterPro" id="IPR006219">
    <property type="entry name" value="DAHP_synth_1"/>
</dbReference>
<comment type="function">
    <text evidence="1">Stereospecific condensation of phosphoenolpyruvate (PEP) and D-erythrose-4-phosphate (E4P) giving rise to 3-deoxy-D-arabino-heptulosonate-7-phosphate (DAHP).</text>
</comment>
<gene>
    <name evidence="10" type="primary">ARO4_2</name>
    <name evidence="10" type="ORF">HK100_001338</name>
</gene>
<dbReference type="PIRSF" id="PIRSF001361">
    <property type="entry name" value="DAHP_synthase"/>
    <property type="match status" value="1"/>
</dbReference>